<keyword evidence="2" id="KW-1185">Reference proteome</keyword>
<evidence type="ECO:0000313" key="1">
    <source>
        <dbReference type="EMBL" id="TDB64402.1"/>
    </source>
</evidence>
<dbReference type="OrthoDB" id="1273118at2"/>
<accession>A0A4R4KCA7</accession>
<sequence length="206" mass="23292">MINELFVTQRVAISELVPHVKNPRKIKATEKQKLWERIQKFGMIGIPVRDADNTLLSGNQRCEVLASHGLGDYVIDVRTAVRKLTEQELREVMMIENSHAGEFDMEVLKAEFDEYIDLDSFGLSLDELAKDLTEAGSELAPSEPELPIVAKFSEKYDSVVIICRNEIDYNHLAEKLGLDRSQCYKSSKVGTTHVLDAKQVIEVLTK</sequence>
<evidence type="ECO:0000313" key="2">
    <source>
        <dbReference type="Proteomes" id="UP000295706"/>
    </source>
</evidence>
<gene>
    <name evidence="1" type="ORF">EZE20_12015</name>
</gene>
<organism evidence="1 2">
    <name type="scientific">Arundinibacter roseus</name>
    <dbReference type="NCBI Taxonomy" id="2070510"/>
    <lineage>
        <taxon>Bacteria</taxon>
        <taxon>Pseudomonadati</taxon>
        <taxon>Bacteroidota</taxon>
        <taxon>Cytophagia</taxon>
        <taxon>Cytophagales</taxon>
        <taxon>Spirosomataceae</taxon>
        <taxon>Arundinibacter</taxon>
    </lineage>
</organism>
<dbReference type="InterPro" id="IPR036086">
    <property type="entry name" value="ParB/Sulfiredoxin_sf"/>
</dbReference>
<dbReference type="Proteomes" id="UP000295706">
    <property type="component" value="Unassembled WGS sequence"/>
</dbReference>
<reference evidence="1 2" key="1">
    <citation type="submission" date="2019-02" db="EMBL/GenBank/DDBJ databases">
        <title>Arundinibacter roseus gen. nov., sp. nov., a new member of the family Cytophagaceae.</title>
        <authorList>
            <person name="Szuroczki S."/>
            <person name="Khayer B."/>
            <person name="Sproer C."/>
            <person name="Toumi M."/>
            <person name="Szabo A."/>
            <person name="Felfoldi T."/>
            <person name="Schumann P."/>
            <person name="Toth E."/>
        </authorList>
    </citation>
    <scope>NUCLEOTIDE SEQUENCE [LARGE SCALE GENOMIC DNA]</scope>
    <source>
        <strain evidence="1 2">DMA-k-7a</strain>
    </source>
</reference>
<dbReference type="RefSeq" id="WP_132117920.1">
    <property type="nucleotide sequence ID" value="NZ_SMJU01000007.1"/>
</dbReference>
<name>A0A4R4KCA7_9BACT</name>
<proteinExistence type="predicted"/>
<dbReference type="AlphaFoldDB" id="A0A4R4KCA7"/>
<comment type="caution">
    <text evidence="1">The sequence shown here is derived from an EMBL/GenBank/DDBJ whole genome shotgun (WGS) entry which is preliminary data.</text>
</comment>
<dbReference type="EMBL" id="SMJU01000007">
    <property type="protein sequence ID" value="TDB64402.1"/>
    <property type="molecule type" value="Genomic_DNA"/>
</dbReference>
<evidence type="ECO:0008006" key="3">
    <source>
        <dbReference type="Google" id="ProtNLM"/>
    </source>
</evidence>
<dbReference type="SUPFAM" id="SSF110849">
    <property type="entry name" value="ParB/Sulfiredoxin"/>
    <property type="match status" value="1"/>
</dbReference>
<protein>
    <recommendedName>
        <fullName evidence="3">ParB/Sulfiredoxin domain-containing protein</fullName>
    </recommendedName>
</protein>